<evidence type="ECO:0000313" key="4">
    <source>
        <dbReference type="Proteomes" id="UP000257076"/>
    </source>
</evidence>
<protein>
    <submittedName>
        <fullName evidence="3">CHAP domain-containing protein</fullName>
    </submittedName>
</protein>
<evidence type="ECO:0000259" key="2">
    <source>
        <dbReference type="PROSITE" id="PS50911"/>
    </source>
</evidence>
<gene>
    <name evidence="3" type="ORF">DFR63_1136</name>
</gene>
<feature type="domain" description="Peptidase C51" evidence="2">
    <location>
        <begin position="27"/>
        <end position="150"/>
    </location>
</feature>
<dbReference type="OrthoDB" id="2389353at2"/>
<dbReference type="EMBL" id="QUMW01000010">
    <property type="protein sequence ID" value="REG24826.1"/>
    <property type="molecule type" value="Genomic_DNA"/>
</dbReference>
<comment type="caution">
    <text evidence="3">The sequence shown here is derived from an EMBL/GenBank/DDBJ whole genome shotgun (WGS) entry which is preliminary data.</text>
</comment>
<dbReference type="PROSITE" id="PS50911">
    <property type="entry name" value="CHAP"/>
    <property type="match status" value="1"/>
</dbReference>
<evidence type="ECO:0000313" key="3">
    <source>
        <dbReference type="EMBL" id="REG24826.1"/>
    </source>
</evidence>
<dbReference type="Pfam" id="PF05257">
    <property type="entry name" value="CHAP"/>
    <property type="match status" value="1"/>
</dbReference>
<dbReference type="SUPFAM" id="SSF54001">
    <property type="entry name" value="Cysteine proteinases"/>
    <property type="match status" value="1"/>
</dbReference>
<feature type="chain" id="PRO_5039454803" evidence="1">
    <location>
        <begin position="22"/>
        <end position="160"/>
    </location>
</feature>
<reference evidence="3 4" key="1">
    <citation type="submission" date="2018-08" db="EMBL/GenBank/DDBJ databases">
        <title>Genomic Encyclopedia of Type Strains, Phase IV (KMG-IV): sequencing the most valuable type-strain genomes for metagenomic binning, comparative biology and taxonomic classification.</title>
        <authorList>
            <person name="Goeker M."/>
        </authorList>
    </citation>
    <scope>NUCLEOTIDE SEQUENCE [LARGE SCALE GENOMIC DNA]</scope>
    <source>
        <strain evidence="3 4">DSM 17274</strain>
    </source>
</reference>
<dbReference type="AlphaFoldDB" id="A0A3E0AYL3"/>
<dbReference type="RefSeq" id="WP_115884956.1">
    <property type="nucleotide sequence ID" value="NZ_CBCSHX010000002.1"/>
</dbReference>
<sequence length="160" mass="18316">MKRFALTSLLIIAAVCGLIYADTRTENGLIEELGILLTPDPMKNNTYDQGECTYYVFNKVKDDGMMIERSWGDAEHWADRAEREHYTVNETPAKGALMQTERGEIGHVAYIESVNNDGSFEISEMNLRKPYEITERTILAEEIADYNYIHPKVNKHPNPE</sequence>
<dbReference type="InterPro" id="IPR007921">
    <property type="entry name" value="CHAP_dom"/>
</dbReference>
<accession>A0A3E0AYL3</accession>
<dbReference type="Gene3D" id="3.90.1720.10">
    <property type="entry name" value="endopeptidase domain like (from Nostoc punctiforme)"/>
    <property type="match status" value="1"/>
</dbReference>
<name>A0A3E0AYL3_9STAP</name>
<organism evidence="3 4">
    <name type="scientific">Jeotgalicoccus halotolerans</name>
    <dbReference type="NCBI Taxonomy" id="157227"/>
    <lineage>
        <taxon>Bacteria</taxon>
        <taxon>Bacillati</taxon>
        <taxon>Bacillota</taxon>
        <taxon>Bacilli</taxon>
        <taxon>Bacillales</taxon>
        <taxon>Staphylococcaceae</taxon>
        <taxon>Jeotgalicoccus</taxon>
    </lineage>
</organism>
<dbReference type="InterPro" id="IPR038765">
    <property type="entry name" value="Papain-like_cys_pep_sf"/>
</dbReference>
<keyword evidence="1" id="KW-0732">Signal</keyword>
<proteinExistence type="predicted"/>
<feature type="signal peptide" evidence="1">
    <location>
        <begin position="1"/>
        <end position="21"/>
    </location>
</feature>
<evidence type="ECO:0000256" key="1">
    <source>
        <dbReference type="SAM" id="SignalP"/>
    </source>
</evidence>
<keyword evidence="4" id="KW-1185">Reference proteome</keyword>
<dbReference type="Proteomes" id="UP000257076">
    <property type="component" value="Unassembled WGS sequence"/>
</dbReference>